<keyword evidence="7" id="KW-0479">Metal-binding</keyword>
<feature type="transmembrane region" description="Helical" evidence="8">
    <location>
        <begin position="236"/>
        <end position="255"/>
    </location>
</feature>
<evidence type="ECO:0000256" key="2">
    <source>
        <dbReference type="ARBA" id="ARBA00022475"/>
    </source>
</evidence>
<dbReference type="PANTHER" id="PTHR22926:SF3">
    <property type="entry name" value="UNDECAPRENYL-PHOSPHATE ALPHA-N-ACETYLGLUCOSAMINYL 1-PHOSPHATE TRANSFERASE"/>
    <property type="match status" value="1"/>
</dbReference>
<dbReference type="GO" id="GO:0046872">
    <property type="term" value="F:metal ion binding"/>
    <property type="evidence" value="ECO:0007669"/>
    <property type="project" value="UniProtKB-KW"/>
</dbReference>
<feature type="transmembrane region" description="Helical" evidence="8">
    <location>
        <begin position="6"/>
        <end position="28"/>
    </location>
</feature>
<reference evidence="9 10" key="1">
    <citation type="submission" date="2012-02" db="EMBL/GenBank/DDBJ databases">
        <title>Complete sequence of chromosome of Singulisphaera acidiphila DSM 18658.</title>
        <authorList>
            <consortium name="US DOE Joint Genome Institute (JGI-PGF)"/>
            <person name="Lucas S."/>
            <person name="Copeland A."/>
            <person name="Lapidus A."/>
            <person name="Glavina del Rio T."/>
            <person name="Dalin E."/>
            <person name="Tice H."/>
            <person name="Bruce D."/>
            <person name="Goodwin L."/>
            <person name="Pitluck S."/>
            <person name="Peters L."/>
            <person name="Ovchinnikova G."/>
            <person name="Chertkov O."/>
            <person name="Kyrpides N."/>
            <person name="Mavromatis K."/>
            <person name="Ivanova N."/>
            <person name="Brettin T."/>
            <person name="Detter J.C."/>
            <person name="Han C."/>
            <person name="Larimer F."/>
            <person name="Land M."/>
            <person name="Hauser L."/>
            <person name="Markowitz V."/>
            <person name="Cheng J.-F."/>
            <person name="Hugenholtz P."/>
            <person name="Woyke T."/>
            <person name="Wu D."/>
            <person name="Tindall B."/>
            <person name="Pomrenke H."/>
            <person name="Brambilla E."/>
            <person name="Klenk H.-P."/>
            <person name="Eisen J.A."/>
        </authorList>
    </citation>
    <scope>NUCLEOTIDE SEQUENCE [LARGE SCALE GENOMIC DNA]</scope>
    <source>
        <strain evidence="10">ATCC BAA-1392 / DSM 18658 / VKM B-2454 / MOB10</strain>
    </source>
</reference>
<dbReference type="GO" id="GO:0016780">
    <property type="term" value="F:phosphotransferase activity, for other substituted phosphate groups"/>
    <property type="evidence" value="ECO:0007669"/>
    <property type="project" value="InterPro"/>
</dbReference>
<name>L0DA32_SINAD</name>
<dbReference type="HOGENOM" id="CLU_023982_2_3_0"/>
<feature type="transmembrane region" description="Helical" evidence="8">
    <location>
        <begin position="157"/>
        <end position="176"/>
    </location>
</feature>
<evidence type="ECO:0000256" key="5">
    <source>
        <dbReference type="ARBA" id="ARBA00022989"/>
    </source>
</evidence>
<comment type="cofactor">
    <cofactor evidence="7">
        <name>Mg(2+)</name>
        <dbReference type="ChEBI" id="CHEBI:18420"/>
    </cofactor>
</comment>
<sequence length="369" mass="38940">MVSRDTWIVGGAGLSLVLFAFVLSAWFCSLVRQWAPRLGLIDIPAGHKGHKMPTPLGGGLAIWLATVAVLALGASVAGFGRGALPIELAKHVGGVWERAGELGTILGLATLIMFMGLVDDRLTLGWRLRLGVQVALATVLVLSGIRVTLFWPFNHPVLGGAVSVLWVVGLTNAFNLLDNMDGLAASVGLIAALLFVGAQVAVGSLFAPAVLLVLVGALAGFLVHNRYPARLFMGDAGSNFLGFMLGALTIAGTYFRYNAKSSSFNVLAPLLVMAVPLYDTVSVIIIRLREGRSPFVGDRRHFSHRLVERGLTPPQAVRTIDLVTLAGGLGALLLHQLDAVGACVVLAQTCCLLGVVAILEVSRNPFRSE</sequence>
<dbReference type="GO" id="GO:0044038">
    <property type="term" value="P:cell wall macromolecule biosynthetic process"/>
    <property type="evidence" value="ECO:0007669"/>
    <property type="project" value="TreeGrafter"/>
</dbReference>
<feature type="transmembrane region" description="Helical" evidence="8">
    <location>
        <begin position="183"/>
        <end position="200"/>
    </location>
</feature>
<dbReference type="EMBL" id="CP003364">
    <property type="protein sequence ID" value="AGA25693.1"/>
    <property type="molecule type" value="Genomic_DNA"/>
</dbReference>
<feature type="transmembrane region" description="Helical" evidence="8">
    <location>
        <begin position="130"/>
        <end position="151"/>
    </location>
</feature>
<dbReference type="CDD" id="cd06853">
    <property type="entry name" value="GT_WecA_like"/>
    <property type="match status" value="1"/>
</dbReference>
<keyword evidence="5 8" id="KW-1133">Transmembrane helix</keyword>
<evidence type="ECO:0000313" key="9">
    <source>
        <dbReference type="EMBL" id="AGA25693.1"/>
    </source>
</evidence>
<dbReference type="RefSeq" id="WP_015244867.1">
    <property type="nucleotide sequence ID" value="NC_019892.1"/>
</dbReference>
<dbReference type="eggNOG" id="COG0472">
    <property type="taxonomic scope" value="Bacteria"/>
</dbReference>
<dbReference type="STRING" id="886293.Sinac_1305"/>
<keyword evidence="4 8" id="KW-0812">Transmembrane</keyword>
<evidence type="ECO:0000256" key="1">
    <source>
        <dbReference type="ARBA" id="ARBA00004651"/>
    </source>
</evidence>
<feature type="transmembrane region" description="Helical" evidence="8">
    <location>
        <begin position="60"/>
        <end position="79"/>
    </location>
</feature>
<feature type="binding site" evidence="7">
    <location>
        <position position="235"/>
    </location>
    <ligand>
        <name>Mg(2+)</name>
        <dbReference type="ChEBI" id="CHEBI:18420"/>
    </ligand>
</feature>
<comment type="subcellular location">
    <subcellularLocation>
        <location evidence="1">Cell membrane</location>
        <topology evidence="1">Multi-pass membrane protein</topology>
    </subcellularLocation>
</comment>
<keyword evidence="3 9" id="KW-0808">Transferase</keyword>
<dbReference type="PANTHER" id="PTHR22926">
    <property type="entry name" value="PHOSPHO-N-ACETYLMURAMOYL-PENTAPEPTIDE-TRANSFERASE"/>
    <property type="match status" value="1"/>
</dbReference>
<evidence type="ECO:0000256" key="4">
    <source>
        <dbReference type="ARBA" id="ARBA00022692"/>
    </source>
</evidence>
<dbReference type="Pfam" id="PF00953">
    <property type="entry name" value="Glycos_transf_4"/>
    <property type="match status" value="1"/>
</dbReference>
<keyword evidence="6 8" id="KW-0472">Membrane</keyword>
<accession>L0DA32</accession>
<dbReference type="GO" id="GO:0009103">
    <property type="term" value="P:lipopolysaccharide biosynthetic process"/>
    <property type="evidence" value="ECO:0007669"/>
    <property type="project" value="TreeGrafter"/>
</dbReference>
<dbReference type="GO" id="GO:0071555">
    <property type="term" value="P:cell wall organization"/>
    <property type="evidence" value="ECO:0007669"/>
    <property type="project" value="TreeGrafter"/>
</dbReference>
<dbReference type="GO" id="GO:0005886">
    <property type="term" value="C:plasma membrane"/>
    <property type="evidence" value="ECO:0007669"/>
    <property type="project" value="UniProtKB-SubCell"/>
</dbReference>
<evidence type="ECO:0000256" key="7">
    <source>
        <dbReference type="PIRSR" id="PIRSR600715-1"/>
    </source>
</evidence>
<keyword evidence="2" id="KW-1003">Cell membrane</keyword>
<dbReference type="OrthoDB" id="9783652at2"/>
<protein>
    <submittedName>
        <fullName evidence="9">UDP-N-acetylmuramyl pentapeptide phosphotransferase/UDP-N-acetylglucosamine-1-phosphate transferase</fullName>
    </submittedName>
</protein>
<evidence type="ECO:0000256" key="8">
    <source>
        <dbReference type="SAM" id="Phobius"/>
    </source>
</evidence>
<keyword evidence="10" id="KW-1185">Reference proteome</keyword>
<dbReference type="AlphaFoldDB" id="L0DA32"/>
<evidence type="ECO:0000313" key="10">
    <source>
        <dbReference type="Proteomes" id="UP000010798"/>
    </source>
</evidence>
<feature type="binding site" evidence="7">
    <location>
        <position position="175"/>
    </location>
    <ligand>
        <name>Mg(2+)</name>
        <dbReference type="ChEBI" id="CHEBI:18420"/>
    </ligand>
</feature>
<proteinExistence type="predicted"/>
<dbReference type="Proteomes" id="UP000010798">
    <property type="component" value="Chromosome"/>
</dbReference>
<organism evidence="9 10">
    <name type="scientific">Singulisphaera acidiphila (strain ATCC BAA-1392 / DSM 18658 / VKM B-2454 / MOB10)</name>
    <dbReference type="NCBI Taxonomy" id="886293"/>
    <lineage>
        <taxon>Bacteria</taxon>
        <taxon>Pseudomonadati</taxon>
        <taxon>Planctomycetota</taxon>
        <taxon>Planctomycetia</taxon>
        <taxon>Isosphaerales</taxon>
        <taxon>Isosphaeraceae</taxon>
        <taxon>Singulisphaera</taxon>
    </lineage>
</organism>
<feature type="transmembrane region" description="Helical" evidence="8">
    <location>
        <begin position="267"/>
        <end position="286"/>
    </location>
</feature>
<dbReference type="KEGG" id="saci:Sinac_1305"/>
<keyword evidence="7" id="KW-0460">Magnesium</keyword>
<dbReference type="InterPro" id="IPR000715">
    <property type="entry name" value="Glycosyl_transferase_4"/>
</dbReference>
<evidence type="ECO:0000256" key="6">
    <source>
        <dbReference type="ARBA" id="ARBA00023136"/>
    </source>
</evidence>
<feature type="transmembrane region" description="Helical" evidence="8">
    <location>
        <begin position="206"/>
        <end position="224"/>
    </location>
</feature>
<feature type="transmembrane region" description="Helical" evidence="8">
    <location>
        <begin position="99"/>
        <end position="118"/>
    </location>
</feature>
<evidence type="ECO:0000256" key="3">
    <source>
        <dbReference type="ARBA" id="ARBA00022679"/>
    </source>
</evidence>
<gene>
    <name evidence="9" type="ordered locus">Sinac_1305</name>
</gene>